<dbReference type="Proteomes" id="UP000001075">
    <property type="component" value="Unassembled WGS sequence"/>
</dbReference>
<dbReference type="EMBL" id="JH000255">
    <property type="protein sequence ID" value="EGW06997.1"/>
    <property type="molecule type" value="Genomic_DNA"/>
</dbReference>
<dbReference type="InParanoid" id="G3HAR8"/>
<organism evidence="1 2">
    <name type="scientific">Cricetulus griseus</name>
    <name type="common">Chinese hamster</name>
    <name type="synonym">Cricetulus barabensis griseus</name>
    <dbReference type="NCBI Taxonomy" id="10029"/>
    <lineage>
        <taxon>Eukaryota</taxon>
        <taxon>Metazoa</taxon>
        <taxon>Chordata</taxon>
        <taxon>Craniata</taxon>
        <taxon>Vertebrata</taxon>
        <taxon>Euteleostomi</taxon>
        <taxon>Mammalia</taxon>
        <taxon>Eutheria</taxon>
        <taxon>Euarchontoglires</taxon>
        <taxon>Glires</taxon>
        <taxon>Rodentia</taxon>
        <taxon>Myomorpha</taxon>
        <taxon>Muroidea</taxon>
        <taxon>Cricetidae</taxon>
        <taxon>Cricetinae</taxon>
        <taxon>Cricetulus</taxon>
    </lineage>
</organism>
<proteinExistence type="predicted"/>
<evidence type="ECO:0000313" key="2">
    <source>
        <dbReference type="Proteomes" id="UP000001075"/>
    </source>
</evidence>
<sequence>MLDLDCVSHGLGALSTWQEHGSFVLVILIPNKKHAEKTEWCPVFFALLISGRVLYSGIVMMNLGEGDDYSLHKLHKMPYIE</sequence>
<dbReference type="AlphaFoldDB" id="G3HAR8"/>
<accession>G3HAR8</accession>
<gene>
    <name evidence="1" type="ORF">I79_007526</name>
</gene>
<name>G3HAR8_CRIGR</name>
<reference evidence="2" key="1">
    <citation type="journal article" date="2011" name="Nat. Biotechnol.">
        <title>The genomic sequence of the Chinese hamster ovary (CHO)-K1 cell line.</title>
        <authorList>
            <person name="Xu X."/>
            <person name="Nagarajan H."/>
            <person name="Lewis N.E."/>
            <person name="Pan S."/>
            <person name="Cai Z."/>
            <person name="Liu X."/>
            <person name="Chen W."/>
            <person name="Xie M."/>
            <person name="Wang W."/>
            <person name="Hammond S."/>
            <person name="Andersen M.R."/>
            <person name="Neff N."/>
            <person name="Passarelli B."/>
            <person name="Koh W."/>
            <person name="Fan H.C."/>
            <person name="Wang J."/>
            <person name="Gui Y."/>
            <person name="Lee K.H."/>
            <person name="Betenbaugh M.J."/>
            <person name="Quake S.R."/>
            <person name="Famili I."/>
            <person name="Palsson B.O."/>
            <person name="Wang J."/>
        </authorList>
    </citation>
    <scope>NUCLEOTIDE SEQUENCE [LARGE SCALE GENOMIC DNA]</scope>
    <source>
        <strain evidence="2">CHO K1 cell line</strain>
    </source>
</reference>
<evidence type="ECO:0000313" key="1">
    <source>
        <dbReference type="EMBL" id="EGW06997.1"/>
    </source>
</evidence>
<protein>
    <submittedName>
        <fullName evidence="1">Uncharacterized protein</fullName>
    </submittedName>
</protein>